<protein>
    <submittedName>
        <fullName evidence="1">Uncharacterized protein</fullName>
    </submittedName>
</protein>
<feature type="non-terminal residue" evidence="1">
    <location>
        <position position="196"/>
    </location>
</feature>
<dbReference type="EMBL" id="CAJNJA010057453">
    <property type="protein sequence ID" value="CAE7862249.1"/>
    <property type="molecule type" value="Genomic_DNA"/>
</dbReference>
<feature type="non-terminal residue" evidence="1">
    <location>
        <position position="1"/>
    </location>
</feature>
<organism evidence="1 2">
    <name type="scientific">Symbiodinium necroappetens</name>
    <dbReference type="NCBI Taxonomy" id="1628268"/>
    <lineage>
        <taxon>Eukaryota</taxon>
        <taxon>Sar</taxon>
        <taxon>Alveolata</taxon>
        <taxon>Dinophyceae</taxon>
        <taxon>Suessiales</taxon>
        <taxon>Symbiodiniaceae</taxon>
        <taxon>Symbiodinium</taxon>
    </lineage>
</organism>
<dbReference type="OrthoDB" id="436290at2759"/>
<proteinExistence type="predicted"/>
<keyword evidence="2" id="KW-1185">Reference proteome</keyword>
<evidence type="ECO:0000313" key="2">
    <source>
        <dbReference type="Proteomes" id="UP000601435"/>
    </source>
</evidence>
<name>A0A813AEP2_9DINO</name>
<accession>A0A813AEP2</accession>
<dbReference type="AlphaFoldDB" id="A0A813AEP2"/>
<gene>
    <name evidence="1" type="ORF">SNEC2469_LOCUS27356</name>
</gene>
<dbReference type="Proteomes" id="UP000601435">
    <property type="component" value="Unassembled WGS sequence"/>
</dbReference>
<evidence type="ECO:0000313" key="1">
    <source>
        <dbReference type="EMBL" id="CAE7862249.1"/>
    </source>
</evidence>
<reference evidence="1" key="1">
    <citation type="submission" date="2021-02" db="EMBL/GenBank/DDBJ databases">
        <authorList>
            <person name="Dougan E. K."/>
            <person name="Rhodes N."/>
            <person name="Thang M."/>
            <person name="Chan C."/>
        </authorList>
    </citation>
    <scope>NUCLEOTIDE SEQUENCE</scope>
</reference>
<sequence length="196" mass="22665">CFNYAAPTEQVEALVEQAFRICRYDAHCATRELQKDKRAGAEAWRQRAEVEELLSWWCRRAWEDRRTKEAAEAVRKAAEKLERAQALSSFCRFQATARKAARQACQISGGQQDLLRDWQRCRQSRSRPNETARRLHEARGERGERALDPFGNLAREDCCGDPRCLASLWDFQNLQRRKDYDEASTLLQSARADSPG</sequence>
<comment type="caution">
    <text evidence="1">The sequence shown here is derived from an EMBL/GenBank/DDBJ whole genome shotgun (WGS) entry which is preliminary data.</text>
</comment>